<sequence length="143" mass="16835">MKDQTIIEEIAVNAKIEKVWEAITMPEKMKQWYFEVHNFKLERGNEFYFYEPNGTNFKHVCKVIDVVPGKRIRHSWSYPEYSKGISIVTWKLTAKENVTYIRLSHSGIENFSDAGSDLAYDNFKAGWGEIVQKCFPEFLKDNR</sequence>
<dbReference type="RefSeq" id="WP_008612511.1">
    <property type="nucleotide sequence ID" value="NZ_JH651379.1"/>
</dbReference>
<organism evidence="3 4">
    <name type="scientific">Galbibacter orientalis DSM 19592</name>
    <dbReference type="NCBI Taxonomy" id="926559"/>
    <lineage>
        <taxon>Bacteria</taxon>
        <taxon>Pseudomonadati</taxon>
        <taxon>Bacteroidota</taxon>
        <taxon>Flavobacteriia</taxon>
        <taxon>Flavobacteriales</taxon>
        <taxon>Flavobacteriaceae</taxon>
        <taxon>Galbibacter</taxon>
    </lineage>
</organism>
<dbReference type="InterPro" id="IPR023393">
    <property type="entry name" value="START-like_dom_sf"/>
</dbReference>
<dbReference type="Proteomes" id="UP000004690">
    <property type="component" value="Unassembled WGS sequence"/>
</dbReference>
<comment type="similarity">
    <text evidence="1">Belongs to the AHA1 family.</text>
</comment>
<name>I3C698_9FLAO</name>
<feature type="domain" description="Activator of Hsp90 ATPase homologue 1/2-like C-terminal" evidence="2">
    <location>
        <begin position="13"/>
        <end position="131"/>
    </location>
</feature>
<evidence type="ECO:0000259" key="2">
    <source>
        <dbReference type="Pfam" id="PF08327"/>
    </source>
</evidence>
<proteinExistence type="inferred from homology"/>
<dbReference type="SUPFAM" id="SSF55961">
    <property type="entry name" value="Bet v1-like"/>
    <property type="match status" value="1"/>
</dbReference>
<dbReference type="Gene3D" id="3.30.530.20">
    <property type="match status" value="1"/>
</dbReference>
<dbReference type="eggNOG" id="COG3832">
    <property type="taxonomic scope" value="Bacteria"/>
</dbReference>
<dbReference type="STRING" id="926559.JoomaDRAFT_2149"/>
<dbReference type="AlphaFoldDB" id="I3C698"/>
<dbReference type="CDD" id="cd07814">
    <property type="entry name" value="SRPBCC_CalC_Aha1-like"/>
    <property type="match status" value="1"/>
</dbReference>
<gene>
    <name evidence="3" type="ORF">JoomaDRAFT_2149</name>
</gene>
<reference evidence="3 4" key="1">
    <citation type="submission" date="2012-02" db="EMBL/GenBank/DDBJ databases">
        <title>Improved High-Quality Draft genome of Joostella marina DSM 19592.</title>
        <authorList>
            <consortium name="US DOE Joint Genome Institute (JGI-PGF)"/>
            <person name="Lucas S."/>
            <person name="Copeland A."/>
            <person name="Lapidus A."/>
            <person name="Bruce D."/>
            <person name="Goodwin L."/>
            <person name="Pitluck S."/>
            <person name="Peters L."/>
            <person name="Chertkov O."/>
            <person name="Ovchinnikova G."/>
            <person name="Kyrpides N."/>
            <person name="Mavromatis K."/>
            <person name="Detter J.C."/>
            <person name="Han C."/>
            <person name="Land M."/>
            <person name="Hauser L."/>
            <person name="Markowitz V."/>
            <person name="Cheng J.-F."/>
            <person name="Hugenholtz P."/>
            <person name="Woyke T."/>
            <person name="Wu D."/>
            <person name="Tindall B."/>
            <person name="Brambilla E."/>
            <person name="Klenk H.-P."/>
            <person name="Eisen J.A."/>
        </authorList>
    </citation>
    <scope>NUCLEOTIDE SEQUENCE [LARGE SCALE GENOMIC DNA]</scope>
    <source>
        <strain evidence="3 4">DSM 19592</strain>
    </source>
</reference>
<evidence type="ECO:0000313" key="4">
    <source>
        <dbReference type="Proteomes" id="UP000004690"/>
    </source>
</evidence>
<dbReference type="Pfam" id="PF08327">
    <property type="entry name" value="AHSA1"/>
    <property type="match status" value="1"/>
</dbReference>
<protein>
    <recommendedName>
        <fullName evidence="2">Activator of Hsp90 ATPase homologue 1/2-like C-terminal domain-containing protein</fullName>
    </recommendedName>
</protein>
<evidence type="ECO:0000313" key="3">
    <source>
        <dbReference type="EMBL" id="EIJ39141.1"/>
    </source>
</evidence>
<evidence type="ECO:0000256" key="1">
    <source>
        <dbReference type="ARBA" id="ARBA00006817"/>
    </source>
</evidence>
<accession>I3C698</accession>
<dbReference type="HOGENOM" id="CLU_108923_9_0_10"/>
<dbReference type="EMBL" id="JH651379">
    <property type="protein sequence ID" value="EIJ39141.1"/>
    <property type="molecule type" value="Genomic_DNA"/>
</dbReference>
<dbReference type="InterPro" id="IPR013538">
    <property type="entry name" value="ASHA1/2-like_C"/>
</dbReference>
<dbReference type="OrthoDB" id="2355173at2"/>
<keyword evidence="4" id="KW-1185">Reference proteome</keyword>